<evidence type="ECO:0000313" key="1">
    <source>
        <dbReference type="EMBL" id="ASN69049.1"/>
    </source>
</evidence>
<protein>
    <recommendedName>
        <fullName evidence="2">Phage protein</fullName>
    </recommendedName>
</protein>
<dbReference type="InterPro" id="IPR057006">
    <property type="entry name" value="Phage_TAC_19"/>
</dbReference>
<dbReference type="NCBIfam" id="NF047360">
    <property type="entry name" value="tail_chap_PVL"/>
    <property type="match status" value="1"/>
</dbReference>
<accession>A0A2H4J3G5</accession>
<dbReference type="Pfam" id="PF23857">
    <property type="entry name" value="Phage_TAC_19"/>
    <property type="match status" value="1"/>
</dbReference>
<organism evidence="1">
    <name type="scientific">uncultured Caudovirales phage</name>
    <dbReference type="NCBI Taxonomy" id="2100421"/>
    <lineage>
        <taxon>Viruses</taxon>
        <taxon>Duplodnaviria</taxon>
        <taxon>Heunggongvirae</taxon>
        <taxon>Uroviricota</taxon>
        <taxon>Caudoviricetes</taxon>
        <taxon>Peduoviridae</taxon>
        <taxon>Maltschvirus</taxon>
        <taxon>Maltschvirus maltsch</taxon>
    </lineage>
</organism>
<reference evidence="1" key="1">
    <citation type="submission" date="2017-06" db="EMBL/GenBank/DDBJ databases">
        <title>Novel phages from South African skin metaviromes.</title>
        <authorList>
            <person name="van Zyl L.J."/>
            <person name="Abrahams Y."/>
            <person name="Stander E.A."/>
            <person name="Kirby B.M."/>
            <person name="Clavaud C."/>
            <person name="Farcet C."/>
            <person name="Breton L."/>
            <person name="Trindade M.I."/>
        </authorList>
    </citation>
    <scope>NUCLEOTIDE SEQUENCE</scope>
</reference>
<dbReference type="EMBL" id="MF417885">
    <property type="protein sequence ID" value="ASN69049.1"/>
    <property type="molecule type" value="Genomic_DNA"/>
</dbReference>
<evidence type="ECO:0008006" key="2">
    <source>
        <dbReference type="Google" id="ProtNLM"/>
    </source>
</evidence>
<gene>
    <name evidence="1" type="ORF">3S9_12</name>
</gene>
<name>A0A2H4J3G5_9CAUD</name>
<proteinExistence type="predicted"/>
<sequence>MAVKKFIELYDENGEVKKYHAPAFIKGSVARKGFNLGKEFQKLEQDGGEFDDNLLDKLYSFIANDLYDGQFTAEEFEDGIDAREVITVAMEQLGGILGDEGKTTK</sequence>